<accession>A0A2U2C656</accession>
<reference evidence="2 3" key="1">
    <citation type="submission" date="2018-05" db="EMBL/GenBank/DDBJ databases">
        <title>Pararhodobacter marina sp. nov., isolated from deep-sea water of the Indian Ocean.</title>
        <authorList>
            <person name="Lai Q.Sr."/>
            <person name="Liu X."/>
            <person name="Shao Z."/>
        </authorList>
    </citation>
    <scope>NUCLEOTIDE SEQUENCE [LARGE SCALE GENOMIC DNA]</scope>
    <source>
        <strain evidence="2 3">CIC4N-9</strain>
    </source>
</reference>
<keyword evidence="1" id="KW-0472">Membrane</keyword>
<keyword evidence="3" id="KW-1185">Reference proteome</keyword>
<sequence>MVSNRPPEIFRIDPIFPWILAVAAVCFILYGTSLGITDDLGVSFASFGVLIGLACIPFSRHVFAALYDDHLRVGREVVRYRDIVAVLHGELALGRVGSVRDARQPFLLIQTKQSEVPKVVRVAFVKGGVALLRERLELRVAEVKGQDGQRTEPMT</sequence>
<evidence type="ECO:0000313" key="2">
    <source>
        <dbReference type="EMBL" id="PWE27347.1"/>
    </source>
</evidence>
<comment type="caution">
    <text evidence="2">The sequence shown here is derived from an EMBL/GenBank/DDBJ whole genome shotgun (WGS) entry which is preliminary data.</text>
</comment>
<protein>
    <submittedName>
        <fullName evidence="2">Uncharacterized protein</fullName>
    </submittedName>
</protein>
<dbReference type="Proteomes" id="UP000244940">
    <property type="component" value="Unassembled WGS sequence"/>
</dbReference>
<keyword evidence="1" id="KW-0812">Transmembrane</keyword>
<proteinExistence type="predicted"/>
<dbReference type="GeneID" id="94366583"/>
<name>A0A2U2C656_9RHOB</name>
<gene>
    <name evidence="2" type="ORF">C4N9_16950</name>
</gene>
<evidence type="ECO:0000256" key="1">
    <source>
        <dbReference type="SAM" id="Phobius"/>
    </source>
</evidence>
<dbReference type="OrthoDB" id="9909008at2"/>
<dbReference type="EMBL" id="QEYD01000011">
    <property type="protein sequence ID" value="PWE27347.1"/>
    <property type="molecule type" value="Genomic_DNA"/>
</dbReference>
<dbReference type="AlphaFoldDB" id="A0A2U2C656"/>
<keyword evidence="1" id="KW-1133">Transmembrane helix</keyword>
<feature type="transmembrane region" description="Helical" evidence="1">
    <location>
        <begin position="44"/>
        <end position="67"/>
    </location>
</feature>
<dbReference type="RefSeq" id="WP_109534537.1">
    <property type="nucleotide sequence ID" value="NZ_QEYD01000011.1"/>
</dbReference>
<organism evidence="2 3">
    <name type="scientific">Pararhodobacter marinus</name>
    <dbReference type="NCBI Taxonomy" id="2184063"/>
    <lineage>
        <taxon>Bacteria</taxon>
        <taxon>Pseudomonadati</taxon>
        <taxon>Pseudomonadota</taxon>
        <taxon>Alphaproteobacteria</taxon>
        <taxon>Rhodobacterales</taxon>
        <taxon>Paracoccaceae</taxon>
        <taxon>Pararhodobacter</taxon>
    </lineage>
</organism>
<feature type="transmembrane region" description="Helical" evidence="1">
    <location>
        <begin position="12"/>
        <end position="32"/>
    </location>
</feature>
<evidence type="ECO:0000313" key="3">
    <source>
        <dbReference type="Proteomes" id="UP000244940"/>
    </source>
</evidence>